<keyword evidence="1" id="KW-0560">Oxidoreductase</keyword>
<dbReference type="InterPro" id="IPR006076">
    <property type="entry name" value="FAD-dep_OxRdtase"/>
</dbReference>
<dbReference type="Proteomes" id="UP000237889">
    <property type="component" value="Chromosome"/>
</dbReference>
<dbReference type="Pfam" id="PF01266">
    <property type="entry name" value="DAO"/>
    <property type="match status" value="1"/>
</dbReference>
<dbReference type="EMBL" id="CP027668">
    <property type="protein sequence ID" value="AVO44219.1"/>
    <property type="molecule type" value="Genomic_DNA"/>
</dbReference>
<dbReference type="Gene3D" id="3.30.9.10">
    <property type="entry name" value="D-Amino Acid Oxidase, subunit A, domain 2"/>
    <property type="match status" value="1"/>
</dbReference>
<organism evidence="3 4">
    <name type="scientific">Phreatobacter cathodiphilus</name>
    <dbReference type="NCBI Taxonomy" id="1868589"/>
    <lineage>
        <taxon>Bacteria</taxon>
        <taxon>Pseudomonadati</taxon>
        <taxon>Pseudomonadota</taxon>
        <taxon>Alphaproteobacteria</taxon>
        <taxon>Hyphomicrobiales</taxon>
        <taxon>Phreatobacteraceae</taxon>
        <taxon>Phreatobacter</taxon>
    </lineage>
</organism>
<dbReference type="RefSeq" id="WP_106747549.1">
    <property type="nucleotide sequence ID" value="NZ_CP027668.1"/>
</dbReference>
<evidence type="ECO:0000313" key="3">
    <source>
        <dbReference type="EMBL" id="AVO44219.1"/>
    </source>
</evidence>
<dbReference type="KEGG" id="phr:C6569_03560"/>
<dbReference type="GO" id="GO:0016491">
    <property type="term" value="F:oxidoreductase activity"/>
    <property type="evidence" value="ECO:0007669"/>
    <property type="project" value="UniProtKB-KW"/>
</dbReference>
<keyword evidence="4" id="KW-1185">Reference proteome</keyword>
<gene>
    <name evidence="3" type="ORF">C6569_03560</name>
</gene>
<evidence type="ECO:0000259" key="2">
    <source>
        <dbReference type="Pfam" id="PF01266"/>
    </source>
</evidence>
<dbReference type="InterPro" id="IPR036188">
    <property type="entry name" value="FAD/NAD-bd_sf"/>
</dbReference>
<protein>
    <submittedName>
        <fullName evidence="3">FAD-dependent oxidoreductase</fullName>
    </submittedName>
</protein>
<dbReference type="PANTHER" id="PTHR13847:SF201">
    <property type="entry name" value="PUTATIBE OXIDOREDUCTASE"/>
    <property type="match status" value="1"/>
</dbReference>
<dbReference type="SUPFAM" id="SSF51905">
    <property type="entry name" value="FAD/NAD(P)-binding domain"/>
    <property type="match status" value="1"/>
</dbReference>
<sequence length="407" mass="43513">MAATVARDLRTGRSPWMSRPLAAIPTLELTRDLTADVVVIGAGISGAMVADALTDAGLDVVILDRRGPLLGSTPASTALLQYEIDTPLTKLAARIGLDRAERIWRRSKLALGALRERAVHLGISADLADRDTLYLAGDLLDREALALEADARRRAGFEVSLLTGPAVRERYGIAGRPAILGHGNLAADPRRLAAGFLRAALGRGARLYAPVTAAQVEATAGGVSVETEEGPVVRATTLVFATGYELPRKVPRKVHRVVSTYCLATRPQPRAFSPDLPFVWEASEPYLYLRSDHEGRIICGGEDEDLADEETRDALLPVKIKTIQAKLEAVLPGIDTEADYAWCGSFGASETGTPSIGPVPRMPGCYAVLGYGGNGITFSMMAAQILRGQIAGTGDPDADLFSFRRRF</sequence>
<evidence type="ECO:0000313" key="4">
    <source>
        <dbReference type="Proteomes" id="UP000237889"/>
    </source>
</evidence>
<dbReference type="AlphaFoldDB" id="A0A2S0N7T4"/>
<proteinExistence type="predicted"/>
<evidence type="ECO:0000256" key="1">
    <source>
        <dbReference type="ARBA" id="ARBA00023002"/>
    </source>
</evidence>
<reference evidence="3 4" key="1">
    <citation type="submission" date="2018-03" db="EMBL/GenBank/DDBJ databases">
        <title>Genome sequencing of Phreatobacter sp.</title>
        <authorList>
            <person name="Kim S.-J."/>
            <person name="Heo J."/>
            <person name="Kwon S.-W."/>
        </authorList>
    </citation>
    <scope>NUCLEOTIDE SEQUENCE [LARGE SCALE GENOMIC DNA]</scope>
    <source>
        <strain evidence="3 4">S-12</strain>
    </source>
</reference>
<dbReference type="GO" id="GO:0005737">
    <property type="term" value="C:cytoplasm"/>
    <property type="evidence" value="ECO:0007669"/>
    <property type="project" value="TreeGrafter"/>
</dbReference>
<dbReference type="OrthoDB" id="9806601at2"/>
<name>A0A2S0N7T4_9HYPH</name>
<dbReference type="PANTHER" id="PTHR13847">
    <property type="entry name" value="SARCOSINE DEHYDROGENASE-RELATED"/>
    <property type="match status" value="1"/>
</dbReference>
<dbReference type="Gene3D" id="3.50.50.60">
    <property type="entry name" value="FAD/NAD(P)-binding domain"/>
    <property type="match status" value="1"/>
</dbReference>
<feature type="domain" description="FAD dependent oxidoreductase" evidence="2">
    <location>
        <begin position="36"/>
        <end position="386"/>
    </location>
</feature>
<accession>A0A2S0N7T4</accession>